<feature type="compositionally biased region" description="Basic and acidic residues" evidence="6">
    <location>
        <begin position="1252"/>
        <end position="1267"/>
    </location>
</feature>
<reference evidence="8" key="1">
    <citation type="submission" date="2016-10" db="EMBL/GenBank/DDBJ databases">
        <authorList>
            <person name="Benchimol M."/>
            <person name="Almeida L.G."/>
            <person name="Vasconcelos A.T."/>
            <person name="Perreira-Neves A."/>
            <person name="Rosa I.A."/>
            <person name="Tasca T."/>
            <person name="Bogo M.R."/>
            <person name="de Souza W."/>
        </authorList>
    </citation>
    <scope>NUCLEOTIDE SEQUENCE [LARGE SCALE GENOMIC DNA]</scope>
    <source>
        <strain evidence="8">K</strain>
    </source>
</reference>
<evidence type="ECO:0000313" key="9">
    <source>
        <dbReference type="Proteomes" id="UP000179807"/>
    </source>
</evidence>
<feature type="compositionally biased region" description="Basic and acidic residues" evidence="6">
    <location>
        <begin position="1631"/>
        <end position="1647"/>
    </location>
</feature>
<feature type="compositionally biased region" description="Low complexity" evidence="6">
    <location>
        <begin position="1242"/>
        <end position="1251"/>
    </location>
</feature>
<dbReference type="VEuPathDB" id="TrichDB:TRFO_05070"/>
<feature type="region of interest" description="Disordered" evidence="6">
    <location>
        <begin position="2790"/>
        <end position="2845"/>
    </location>
</feature>
<dbReference type="GO" id="GO:0003341">
    <property type="term" value="P:cilium movement"/>
    <property type="evidence" value="ECO:0007669"/>
    <property type="project" value="TreeGrafter"/>
</dbReference>
<feature type="region of interest" description="Disordered" evidence="6">
    <location>
        <begin position="2320"/>
        <end position="2355"/>
    </location>
</feature>
<feature type="region of interest" description="Disordered" evidence="6">
    <location>
        <begin position="1242"/>
        <end position="1267"/>
    </location>
</feature>
<dbReference type="Gene3D" id="2.60.40.10">
    <property type="entry name" value="Immunoglobulins"/>
    <property type="match status" value="16"/>
</dbReference>
<dbReference type="GeneID" id="94826980"/>
<keyword evidence="4" id="KW-0969">Cilium</keyword>
<dbReference type="Proteomes" id="UP000179807">
    <property type="component" value="Unassembled WGS sequence"/>
</dbReference>
<evidence type="ECO:0000256" key="3">
    <source>
        <dbReference type="ARBA" id="ARBA00022490"/>
    </source>
</evidence>
<feature type="compositionally biased region" description="Polar residues" evidence="6">
    <location>
        <begin position="1836"/>
        <end position="1853"/>
    </location>
</feature>
<name>A0A1J4K9N4_9EUKA</name>
<gene>
    <name evidence="8" type="ORF">TRFO_05070</name>
</gene>
<dbReference type="EMBL" id="MLAK01000682">
    <property type="protein sequence ID" value="OHT07947.1"/>
    <property type="molecule type" value="Genomic_DNA"/>
</dbReference>
<comment type="caution">
    <text evidence="8">The sequence shown here is derived from an EMBL/GenBank/DDBJ whole genome shotgun (WGS) entry which is preliminary data.</text>
</comment>
<feature type="region of interest" description="Disordered" evidence="6">
    <location>
        <begin position="1603"/>
        <end position="1675"/>
    </location>
</feature>
<evidence type="ECO:0000313" key="8">
    <source>
        <dbReference type="EMBL" id="OHT07947.1"/>
    </source>
</evidence>
<feature type="domain" description="HYDIN/VesB/CFA65-like Ig-like" evidence="7">
    <location>
        <begin position="2681"/>
        <end position="2761"/>
    </location>
</feature>
<feature type="domain" description="HYDIN/VesB/CFA65-like Ig-like" evidence="7">
    <location>
        <begin position="911"/>
        <end position="1004"/>
    </location>
</feature>
<dbReference type="PANTHER" id="PTHR23053">
    <property type="entry name" value="DLEC1 DELETED IN LUNG AND ESOPHAGEAL CANCER 1"/>
    <property type="match status" value="1"/>
</dbReference>
<dbReference type="RefSeq" id="XP_068361083.1">
    <property type="nucleotide sequence ID" value="XM_068492276.1"/>
</dbReference>
<feature type="region of interest" description="Disordered" evidence="6">
    <location>
        <begin position="1798"/>
        <end position="1853"/>
    </location>
</feature>
<proteinExistence type="predicted"/>
<evidence type="ECO:0000256" key="1">
    <source>
        <dbReference type="ARBA" id="ARBA00004138"/>
    </source>
</evidence>
<dbReference type="Pfam" id="PF22544">
    <property type="entry name" value="HYDIN_VesB_CFA65-like_Ig"/>
    <property type="match status" value="3"/>
</dbReference>
<dbReference type="InterPro" id="IPR027417">
    <property type="entry name" value="P-loop_NTPase"/>
</dbReference>
<feature type="compositionally biased region" description="Basic residues" evidence="6">
    <location>
        <begin position="1617"/>
        <end position="1630"/>
    </location>
</feature>
<organism evidence="8 9">
    <name type="scientific">Tritrichomonas foetus</name>
    <dbReference type="NCBI Taxonomy" id="1144522"/>
    <lineage>
        <taxon>Eukaryota</taxon>
        <taxon>Metamonada</taxon>
        <taxon>Parabasalia</taxon>
        <taxon>Tritrichomonadida</taxon>
        <taxon>Tritrichomonadidae</taxon>
        <taxon>Tritrichomonas</taxon>
    </lineage>
</organism>
<comment type="subcellular location">
    <subcellularLocation>
        <location evidence="1">Cell projection</location>
        <location evidence="1">Cilium</location>
    </subcellularLocation>
    <subcellularLocation>
        <location evidence="2">Cytoplasm</location>
    </subcellularLocation>
</comment>
<evidence type="ECO:0000259" key="7">
    <source>
        <dbReference type="Pfam" id="PF22544"/>
    </source>
</evidence>
<dbReference type="Gene3D" id="3.40.50.300">
    <property type="entry name" value="P-loop containing nucleotide triphosphate hydrolases"/>
    <property type="match status" value="1"/>
</dbReference>
<dbReference type="InterPro" id="IPR033305">
    <property type="entry name" value="Hydin-like"/>
</dbReference>
<keyword evidence="3" id="KW-0963">Cytoplasm</keyword>
<dbReference type="GO" id="GO:0005930">
    <property type="term" value="C:axoneme"/>
    <property type="evidence" value="ECO:0007669"/>
    <property type="project" value="TreeGrafter"/>
</dbReference>
<dbReference type="InterPro" id="IPR013783">
    <property type="entry name" value="Ig-like_fold"/>
</dbReference>
<evidence type="ECO:0000256" key="5">
    <source>
        <dbReference type="ARBA" id="ARBA00023273"/>
    </source>
</evidence>
<evidence type="ECO:0000256" key="6">
    <source>
        <dbReference type="SAM" id="MobiDB-lite"/>
    </source>
</evidence>
<dbReference type="GO" id="GO:1904158">
    <property type="term" value="P:axonemal central apparatus assembly"/>
    <property type="evidence" value="ECO:0007669"/>
    <property type="project" value="TreeGrafter"/>
</dbReference>
<protein>
    <recommendedName>
        <fullName evidence="7">HYDIN/VesB/CFA65-like Ig-like domain-containing protein</fullName>
    </recommendedName>
</protein>
<keyword evidence="9" id="KW-1185">Reference proteome</keyword>
<keyword evidence="5" id="KW-0966">Cell projection</keyword>
<feature type="compositionally biased region" description="Basic and acidic residues" evidence="6">
    <location>
        <begin position="1603"/>
        <end position="1616"/>
    </location>
</feature>
<evidence type="ECO:0000256" key="4">
    <source>
        <dbReference type="ARBA" id="ARBA00023069"/>
    </source>
</evidence>
<dbReference type="OrthoDB" id="442692at2759"/>
<dbReference type="InterPro" id="IPR053879">
    <property type="entry name" value="HYDIN_VesB_CFA65-like_Ig"/>
</dbReference>
<evidence type="ECO:0000256" key="2">
    <source>
        <dbReference type="ARBA" id="ARBA00004496"/>
    </source>
</evidence>
<sequence length="3120" mass="350395">MTSEELVTVLPSTIYFPQTFITATVRFTATIRNNSDKTLHYRWCKYATEEEDNEALNEIDVYDPSQRAKIEQLLEFNSPNFFADPPRGEVWPHRSQIVVFEFTPDVAKPYDITAYLYDDILNKRHKVTLEGSGLPPDAQFDIDTINIGHVTLDSICEYKVNLINKGNVDINYDINPKSKYGLTFIFSPSKDLVRIGESKEITIKFIASNVGQFNEVFPFDVRGATNFSPSLTFYGKVVGPDLLISSKLLNFGDVSYGFLYTATFDIENKSEIPFDYILHFQQDTSFSPREFSILPANGTISKFSKETITVEFVPNCVRNYNLKLILDILKVGKAVETISIYANCVSPVLTLKGKTVDFGHIFIGKEYTSKLVLKDDTDFPAKYEFALPEATNASQALISVSKPRGVIKAKQHLEIKVNLVSQVLGPIKIEGFIRIFGGDNSMLPFTINALSTGPNITINPQLINFGSIPVLIDNSKKITITNDSLIPAVFETSIQSEYKVFRVEPNEGEIQPKSSIEVYAIANLDDTLNFSGKIHFNFKNLNPINVDLLAAGIGTPVKASIDMEKIDFGFILNEQQNPIVFTLTNHGRRQQDIRWSISKPKVDEKALSSYSFKVVPEQLSLSPHHRSEFKLIASCAVPCEFTQALICNATLGRQRVELFTPICTGKVIKPLLSFSKNTIEFTHVHDYKKEEAMIDQENQSVPSPSLLPSQTDTFIVTNLVQLPLNVTVDCHEPFSVSPASFSMEPNSTQELIVLMNASFKTDFISEVLNKKLVFSFENHPQKLYVNLRGNFVFPNLSFSPGKVLNFGNLLLNTEQTKEVKIKASSDSPVEWTWQLISEDTNNDLCRIFDVFPTRGVIQVGEEESIHFSFFAYGGEDGRSAKYNANAICHIAGGPDYVIQLSGAAAAINYKVEPTELNFGHHSYNETLTKSMTIHNLGDVSITYSIKIPKSCKFNQFSIYPMDGTIAVDNTATINLTIICGLPKEYQESFVVQIGHFDEIKVPVTIYSNFPQIRLNLPRCDDDPATVMNSDSCPLNPDVYSETEKKIMISRLSDRYIALTEAKPTRRRFGQTGEYFSGYSMAKYLLDLGEITIGEYKEFDFELQSLTTFPISIRSYDSKLSETGFSIEPSAVNSLPPKAKIPMKFIFDTAKRSIHQTGDVSYDINFEMNEDLGFTVVLKAALTLPTLKFSKQHFDFGEVIVGQSKTVTLQLQNMTNVQCEFNFGESMPLNAIYKAVVQQSTPSKRNSSLKNSKNNEKKEEEEVNEEEKTPRIFFATPVSGILRPATFLNVELSFVPINGESYSMQLPVTIKHNTQPLFVTVSGKGAQLRVEFDPPSLNVPAIQPFSEPSQVEVTLINPLNYPIEVFSYQFDFDLFVDHFKRKDLTTENNNITFAQQTSVSKFSICVIVTGARQSGCSTVAKIASAHLNNAPIIILSELWKDLLLNPESAAADYTAKFFERISQADCSDGFVVDGLEALKEPVETDQFLLSCLKQKNCIEDNLQRPMQPISHSVPTSMELALKYIIAGLDGHYILIVGVRTTIEIITERLEAAKNEEKKRKHQKTQEEISMLFNMSEQEYEQLDDAKKIEVDKKRKSLRRHMVKEAENEIKQQSEHNSKSRKHDKNHRKSRHDKGDDKTARNSKDDKNSNKAVSSTAVSEPPKPKEDNRRRKPAVPTDPYELSYLKFNLTFGSIVNSVKDSCDNFQSLNPTTLFAETPTFEKAIQQHNAILLEPEISTEEIDSTLTNFIPKLERLIEVSFTNLIPSERVEILNTGTQPTTKFDESPKYFSIVNTEPVGELPDFEVEEKPSNRGRSSSRRGARGGATARSRGKKGANKQADQQNDLQSTQPAHNTPQQIRALASFDTEKLTSRWRIEPNSRRSIFIRFDPTMIGTYKNDLLFGLSRCLCDILRLPVTGICAYPNIERSPKVIFSKRVNKCDARTEFAWANDISEFVFGSVLIAKDKPARGVQPLYQEKLHFQNISMFPVELHLSFKDTTGKVMWTTDPQVVQIPPNTTSDVMVGCHPSTTEVSKTTLVAIVKDHPDPLFLNFSVESCIPSAELSTLTFDFDRLLLNQSRTLNLEIKNTSKLGCAWRLKKTNELNCITFNEIEGVIPPNKNFIVKGTFTSPKPVQIRKAIIIEILDKDKLRVFNTQQINIIAEVFDVTIDFQYPKGMDHLQFGTLKVLQSRQIPCVFKNKGKFPIDFKVIYDTNNIANLISVQPTDGTMNPNDKPLTITFTFKGTKVLTYGSSKGITLSVTDPITKTTTCKLPIPFSAETVYSHFSINPSKKINFGPVSVNTSAYKQLTITNTGKFPFDFDVTGKIDDPSPPTSTSAFAAKKKAAPPPKQQRGKKGGTHVQIGNYTITPSSGALQPNASQTIDLEFMSPNPGDFKANIYFKVSDYDPNAHESYVSLVTNSVVPGILTNDFEKIFPGTHLCLRYDLQRANKTSFLEDEIVLHFEPLVLQQKANVTVAMVNPFPVPCSVDIAVKPKTKVSNANFPFDVSEKVVNLEPNSTKNILLYFNPTINENITANFEATVRGGAGDSKIMKFGIEGTGTLPIVNVDGCMEKGKGNSYVCNLGRTLIGFTKEKVIRIMNDGLIGATVNLAIKPNPDFQYPSPDQLKDIYIPARTAHSFSVIFKPDKPRNAQIDMSLTVVDNSKAGFPMSIVAEGSSEDVIFEGLSNDDNDLNFKDCIVGRQQQNVFTMRNVGLNDVRFVWNSQGDIVFSPRVGHIHMNKTKSIVVTTFSDHPIKQATTKVSCSIQKIKFTERETSDWDDSMKLVKFVPRKTLLHEQQQKEQTTQEKEPVRTPVNSKKKGGRGATSSSINQEKEKELQQQQQQIQIDDSNGDELVRVTEVKPEPAYTIIPGKGKELPMKVTVVADVIKYSIDTTEIAFSPTMMYQSRTSEVKLTNCCQIRFEYNWHVTKFVSLRTNYSMSRPAPFFVMPSSGFVEPGQTKIIKVCFHPEEVDDFTAQLRCDIPFLTQMEPPIIDVSGLSRRPLCHFNVEQSDYLTRRHPDYTNKLPEGIHVIEMFSKGINQKTIKKFELINPTSAPYEMEWIYVGEGKSPIYCETPNGLISSGKRSSVSFAYNPVSLKTIESQWEFQIPEHNVRVSFLFVGRIMP</sequence>
<feature type="domain" description="HYDIN/VesB/CFA65-like Ig-like" evidence="7">
    <location>
        <begin position="139"/>
        <end position="235"/>
    </location>
</feature>
<feature type="compositionally biased region" description="Basic and acidic residues" evidence="6">
    <location>
        <begin position="2790"/>
        <end position="2805"/>
    </location>
</feature>
<accession>A0A1J4K9N4</accession>
<dbReference type="PANTHER" id="PTHR23053:SF0">
    <property type="entry name" value="HYDROCEPHALUS-INDUCING PROTEIN HOMOLOG"/>
    <property type="match status" value="1"/>
</dbReference>